<dbReference type="EMBL" id="JAPEVI010000003">
    <property type="protein sequence ID" value="MCX2724791.1"/>
    <property type="molecule type" value="Genomic_DNA"/>
</dbReference>
<name>A0ABT3R675_9HYPH</name>
<gene>
    <name evidence="2" type="ORF">ON753_20855</name>
</gene>
<evidence type="ECO:0000313" key="3">
    <source>
        <dbReference type="Proteomes" id="UP001300261"/>
    </source>
</evidence>
<feature type="compositionally biased region" description="Basic and acidic residues" evidence="1">
    <location>
        <begin position="1"/>
        <end position="18"/>
    </location>
</feature>
<keyword evidence="3" id="KW-1185">Reference proteome</keyword>
<organism evidence="2 3">
    <name type="scientific">Roseibium salinum</name>
    <dbReference type="NCBI Taxonomy" id="1604349"/>
    <lineage>
        <taxon>Bacteria</taxon>
        <taxon>Pseudomonadati</taxon>
        <taxon>Pseudomonadota</taxon>
        <taxon>Alphaproteobacteria</taxon>
        <taxon>Hyphomicrobiales</taxon>
        <taxon>Stappiaceae</taxon>
        <taxon>Roseibium</taxon>
    </lineage>
</organism>
<evidence type="ECO:0000256" key="1">
    <source>
        <dbReference type="SAM" id="MobiDB-lite"/>
    </source>
</evidence>
<sequence length="44" mass="5044">MSDTDKKPDQEKGDEILRRMLNTPPKPHTEKPPRKNEDGDEPGD</sequence>
<feature type="compositionally biased region" description="Basic and acidic residues" evidence="1">
    <location>
        <begin position="27"/>
        <end position="37"/>
    </location>
</feature>
<evidence type="ECO:0000313" key="2">
    <source>
        <dbReference type="EMBL" id="MCX2724791.1"/>
    </source>
</evidence>
<comment type="caution">
    <text evidence="2">The sequence shown here is derived from an EMBL/GenBank/DDBJ whole genome shotgun (WGS) entry which is preliminary data.</text>
</comment>
<proteinExistence type="predicted"/>
<protein>
    <submittedName>
        <fullName evidence="2">Uncharacterized protein</fullName>
    </submittedName>
</protein>
<dbReference type="RefSeq" id="WP_265965074.1">
    <property type="nucleotide sequence ID" value="NZ_JAPEVI010000003.1"/>
</dbReference>
<dbReference type="Proteomes" id="UP001300261">
    <property type="component" value="Unassembled WGS sequence"/>
</dbReference>
<reference evidence="2 3" key="1">
    <citation type="journal article" date="2016" name="Int. J. Syst. Evol. Microbiol.">
        <title>Labrenzia salina sp. nov., isolated from the rhizosphere of the halophyte Arthrocnemum macrostachyum.</title>
        <authorList>
            <person name="Camacho M."/>
            <person name="Redondo-Gomez S."/>
            <person name="Rodriguez-Llorente I."/>
            <person name="Rohde M."/>
            <person name="Sproer C."/>
            <person name="Schumann P."/>
            <person name="Klenk H.P."/>
            <person name="Montero-Calasanz M.D.C."/>
        </authorList>
    </citation>
    <scope>NUCLEOTIDE SEQUENCE [LARGE SCALE GENOMIC DNA]</scope>
    <source>
        <strain evidence="2 3">DSM 29163</strain>
    </source>
</reference>
<accession>A0ABT3R675</accession>
<feature type="region of interest" description="Disordered" evidence="1">
    <location>
        <begin position="1"/>
        <end position="44"/>
    </location>
</feature>